<proteinExistence type="inferred from homology"/>
<evidence type="ECO:0000256" key="4">
    <source>
        <dbReference type="ARBA" id="ARBA00023002"/>
    </source>
</evidence>
<organism evidence="6 7">
    <name type="scientific">Iodidimonas gelatinilytica</name>
    <dbReference type="NCBI Taxonomy" id="1236966"/>
    <lineage>
        <taxon>Bacteria</taxon>
        <taxon>Pseudomonadati</taxon>
        <taxon>Pseudomonadota</taxon>
        <taxon>Alphaproteobacteria</taxon>
        <taxon>Iodidimonadales</taxon>
        <taxon>Iodidimonadaceae</taxon>
        <taxon>Iodidimonas</taxon>
    </lineage>
</organism>
<dbReference type="FunFam" id="3.20.20.70:FF:000210">
    <property type="entry name" value="2-nitropropane dioxygenase"/>
    <property type="match status" value="1"/>
</dbReference>
<evidence type="ECO:0000256" key="1">
    <source>
        <dbReference type="ARBA" id="ARBA00009881"/>
    </source>
</evidence>
<dbReference type="CDD" id="cd04730">
    <property type="entry name" value="NPD_like"/>
    <property type="match status" value="1"/>
</dbReference>
<reference evidence="6 7" key="1">
    <citation type="submission" date="2019-09" db="EMBL/GenBank/DDBJ databases">
        <title>NBRP : Genome information of microbial organism related human and environment.</title>
        <authorList>
            <person name="Hattori M."/>
            <person name="Oshima K."/>
            <person name="Inaba H."/>
            <person name="Suda W."/>
            <person name="Sakamoto M."/>
            <person name="Iino T."/>
            <person name="Kitahara M."/>
            <person name="Oshida Y."/>
            <person name="Iida T."/>
            <person name="Kudo T."/>
            <person name="Itoh T."/>
            <person name="Ohkuma M."/>
        </authorList>
    </citation>
    <scope>NUCLEOTIDE SEQUENCE [LARGE SCALE GENOMIC DNA]</scope>
    <source>
        <strain evidence="6 7">Hi-2</strain>
    </source>
</reference>
<dbReference type="Proteomes" id="UP000322084">
    <property type="component" value="Unassembled WGS sequence"/>
</dbReference>
<evidence type="ECO:0000256" key="2">
    <source>
        <dbReference type="ARBA" id="ARBA00022630"/>
    </source>
</evidence>
<dbReference type="InterPro" id="IPR013785">
    <property type="entry name" value="Aldolase_TIM"/>
</dbReference>
<dbReference type="InterPro" id="IPR004136">
    <property type="entry name" value="NMO"/>
</dbReference>
<keyword evidence="3" id="KW-0288">FMN</keyword>
<evidence type="ECO:0000256" key="5">
    <source>
        <dbReference type="ARBA" id="ARBA00023033"/>
    </source>
</evidence>
<dbReference type="GO" id="GO:0051213">
    <property type="term" value="F:dioxygenase activity"/>
    <property type="evidence" value="ECO:0007669"/>
    <property type="project" value="UniProtKB-KW"/>
</dbReference>
<evidence type="ECO:0000313" key="7">
    <source>
        <dbReference type="Proteomes" id="UP000322084"/>
    </source>
</evidence>
<evidence type="ECO:0000256" key="3">
    <source>
        <dbReference type="ARBA" id="ARBA00022643"/>
    </source>
</evidence>
<accession>A0A5A7MQ87</accession>
<dbReference type="SUPFAM" id="SSF51412">
    <property type="entry name" value="Inosine monophosphate dehydrogenase (IMPDH)"/>
    <property type="match status" value="1"/>
</dbReference>
<dbReference type="EMBL" id="BKCL01000004">
    <property type="protein sequence ID" value="GEQ97784.1"/>
    <property type="molecule type" value="Genomic_DNA"/>
</dbReference>
<keyword evidence="2" id="KW-0285">Flavoprotein</keyword>
<comment type="caution">
    <text evidence="6">The sequence shown here is derived from an EMBL/GenBank/DDBJ whole genome shotgun (WGS) entry which is preliminary data.</text>
</comment>
<protein>
    <submittedName>
        <fullName evidence="6">2-nitropropane dioxygenase</fullName>
    </submittedName>
</protein>
<gene>
    <name evidence="6" type="ORF">JCM17844_14210</name>
</gene>
<dbReference type="RefSeq" id="WP_150000212.1">
    <property type="nucleotide sequence ID" value="NZ_BKCL01000004.1"/>
</dbReference>
<evidence type="ECO:0000313" key="6">
    <source>
        <dbReference type="EMBL" id="GEQ97784.1"/>
    </source>
</evidence>
<keyword evidence="6" id="KW-0223">Dioxygenase</keyword>
<dbReference type="PANTHER" id="PTHR42747">
    <property type="entry name" value="NITRONATE MONOOXYGENASE-RELATED"/>
    <property type="match status" value="1"/>
</dbReference>
<keyword evidence="4" id="KW-0560">Oxidoreductase</keyword>
<dbReference type="PANTHER" id="PTHR42747:SF4">
    <property type="entry name" value="BLR1330 PROTEIN"/>
    <property type="match status" value="1"/>
</dbReference>
<dbReference type="Pfam" id="PF03060">
    <property type="entry name" value="NMO"/>
    <property type="match status" value="1"/>
</dbReference>
<sequence>MAMPVALKDRLRLPAIAAPMFLVSGPKLVAACCNAGVIGTFPSLNARPVEQFDAWLDDLEAGLEANAAPFGVNLIVHRSNSRLEEDTALVVKHKVPLVITSVGHPGDIVAQVHAYGGLVFHDVINMRHAEKAIEAGVDGIIAVCAGAGGHAGTLNPFAFIPKLRERFDGAIILAGSLSDGRSIRAAQVLGADFAYMGTRFIATKESVADQAYKDMIVQSEMHDIVYTDQVSGILGNFLASSLKAAGIDPTPGAVMKAVNMDLSMRETGDKKKGKAWKSIWSAGQGVSAIHEVPSVADLVAQLEADYKASARMD</sequence>
<dbReference type="GO" id="GO:0018580">
    <property type="term" value="F:nitronate monooxygenase activity"/>
    <property type="evidence" value="ECO:0007669"/>
    <property type="project" value="InterPro"/>
</dbReference>
<keyword evidence="5" id="KW-0503">Monooxygenase</keyword>
<comment type="similarity">
    <text evidence="1">Belongs to the nitronate monooxygenase family. NMO class I subfamily.</text>
</comment>
<dbReference type="Gene3D" id="3.20.20.70">
    <property type="entry name" value="Aldolase class I"/>
    <property type="match status" value="1"/>
</dbReference>
<name>A0A5A7MQ87_9PROT</name>
<dbReference type="AlphaFoldDB" id="A0A5A7MQ87"/>